<dbReference type="PANTHER" id="PTHR30574">
    <property type="entry name" value="INNER MEMBRANE PROTEIN YEDE"/>
    <property type="match status" value="1"/>
</dbReference>
<evidence type="ECO:0000256" key="1">
    <source>
        <dbReference type="ARBA" id="ARBA00004429"/>
    </source>
</evidence>
<comment type="caution">
    <text evidence="10">The sequence shown here is derived from an EMBL/GenBank/DDBJ whole genome shotgun (WGS) entry which is preliminary data.</text>
</comment>
<evidence type="ECO:0000256" key="3">
    <source>
        <dbReference type="ARBA" id="ARBA00022475"/>
    </source>
</evidence>
<proteinExistence type="predicted"/>
<dbReference type="GO" id="GO:0005886">
    <property type="term" value="C:plasma membrane"/>
    <property type="evidence" value="ECO:0007669"/>
    <property type="project" value="UniProtKB-SubCell"/>
</dbReference>
<protein>
    <submittedName>
        <fullName evidence="10">Uncharacterized protein</fullName>
    </submittedName>
</protein>
<feature type="transmembrane region" description="Helical" evidence="9">
    <location>
        <begin position="328"/>
        <end position="346"/>
    </location>
</feature>
<evidence type="ECO:0000256" key="2">
    <source>
        <dbReference type="ARBA" id="ARBA00022448"/>
    </source>
</evidence>
<dbReference type="EMBL" id="VLTL01000002">
    <property type="protein sequence ID" value="KAA0172244.1"/>
    <property type="molecule type" value="Genomic_DNA"/>
</dbReference>
<name>A0A5A8E5D1_CAFRO</name>
<gene>
    <name evidence="10" type="ORF">FNF28_00247</name>
</gene>
<dbReference type="PANTHER" id="PTHR30574:SF1">
    <property type="entry name" value="SULPHUR TRANSPORT DOMAIN-CONTAINING PROTEIN"/>
    <property type="match status" value="1"/>
</dbReference>
<keyword evidence="3" id="KW-1003">Cell membrane</keyword>
<keyword evidence="7 9" id="KW-0472">Membrane</keyword>
<keyword evidence="4" id="KW-0997">Cell inner membrane</keyword>
<comment type="subcellular location">
    <subcellularLocation>
        <location evidence="1">Cell inner membrane</location>
        <topology evidence="1">Multi-pass membrane protein</topology>
    </subcellularLocation>
</comment>
<feature type="transmembrane region" description="Helical" evidence="9">
    <location>
        <begin position="107"/>
        <end position="127"/>
    </location>
</feature>
<evidence type="ECO:0000256" key="8">
    <source>
        <dbReference type="SAM" id="MobiDB-lite"/>
    </source>
</evidence>
<feature type="transmembrane region" description="Helical" evidence="9">
    <location>
        <begin position="268"/>
        <end position="291"/>
    </location>
</feature>
<evidence type="ECO:0000256" key="5">
    <source>
        <dbReference type="ARBA" id="ARBA00022692"/>
    </source>
</evidence>
<dbReference type="Proteomes" id="UP000324907">
    <property type="component" value="Unassembled WGS sequence"/>
</dbReference>
<feature type="region of interest" description="Disordered" evidence="8">
    <location>
        <begin position="1"/>
        <end position="40"/>
    </location>
</feature>
<evidence type="ECO:0000256" key="6">
    <source>
        <dbReference type="ARBA" id="ARBA00022989"/>
    </source>
</evidence>
<keyword evidence="5 9" id="KW-0812">Transmembrane</keyword>
<feature type="transmembrane region" description="Helical" evidence="9">
    <location>
        <begin position="148"/>
        <end position="169"/>
    </location>
</feature>
<keyword evidence="2" id="KW-0813">Transport</keyword>
<organism evidence="10 11">
    <name type="scientific">Cafeteria roenbergensis</name>
    <name type="common">Marine flagellate</name>
    <dbReference type="NCBI Taxonomy" id="33653"/>
    <lineage>
        <taxon>Eukaryota</taxon>
        <taxon>Sar</taxon>
        <taxon>Stramenopiles</taxon>
        <taxon>Bigyra</taxon>
        <taxon>Opalozoa</taxon>
        <taxon>Bicosoecida</taxon>
        <taxon>Cafeteriaceae</taxon>
        <taxon>Cafeteria</taxon>
    </lineage>
</organism>
<evidence type="ECO:0000256" key="7">
    <source>
        <dbReference type="ARBA" id="ARBA00023136"/>
    </source>
</evidence>
<feature type="transmembrane region" description="Helical" evidence="9">
    <location>
        <begin position="395"/>
        <end position="416"/>
    </location>
</feature>
<keyword evidence="6 9" id="KW-1133">Transmembrane helix</keyword>
<accession>A0A5A8E5D1</accession>
<feature type="transmembrane region" description="Helical" evidence="9">
    <location>
        <begin position="352"/>
        <end position="374"/>
    </location>
</feature>
<evidence type="ECO:0000256" key="9">
    <source>
        <dbReference type="SAM" id="Phobius"/>
    </source>
</evidence>
<feature type="transmembrane region" description="Helical" evidence="9">
    <location>
        <begin position="233"/>
        <end position="256"/>
    </location>
</feature>
<evidence type="ECO:0000313" key="11">
    <source>
        <dbReference type="Proteomes" id="UP000324907"/>
    </source>
</evidence>
<dbReference type="AlphaFoldDB" id="A0A5A8E5D1"/>
<evidence type="ECO:0000313" key="10">
    <source>
        <dbReference type="EMBL" id="KAA0172244.1"/>
    </source>
</evidence>
<dbReference type="Pfam" id="PF04143">
    <property type="entry name" value="Sulf_transp"/>
    <property type="match status" value="1"/>
</dbReference>
<evidence type="ECO:0000256" key="4">
    <source>
        <dbReference type="ARBA" id="ARBA00022519"/>
    </source>
</evidence>
<feature type="transmembrane region" description="Helical" evidence="9">
    <location>
        <begin position="189"/>
        <end position="213"/>
    </location>
</feature>
<reference evidence="10 11" key="1">
    <citation type="submission" date="2019-07" db="EMBL/GenBank/DDBJ databases">
        <title>Genomes of Cafeteria roenbergensis.</title>
        <authorList>
            <person name="Fischer M.G."/>
            <person name="Hackl T."/>
            <person name="Roman M."/>
        </authorList>
    </citation>
    <scope>NUCLEOTIDE SEQUENCE [LARGE SCALE GENOMIC DNA]</scope>
    <source>
        <strain evidence="10 11">RCC970-E3</strain>
    </source>
</reference>
<dbReference type="InterPro" id="IPR007272">
    <property type="entry name" value="Sulf_transp_TsuA/YedE"/>
</dbReference>
<sequence length="418" mass="42824">MSDQGALQPLIKRSMASTQNPKEGAELPTESPTEAGHKPADSATAFMAEPAAAAPAKKEAGIEPWKGISAVEMFWTLFSGLWFGFALQKAGVGNADVIRDQFTFKQNTMLVMFLSASATSLLAIAAMKTASESSKQAAEKAGKKYMSSATQGLFAVGIGGCLIGAGMAVAGTCPGTIWAQLGAGQPKALITFAGALVGAAIIALIHCYIVPFLKTIAPKSRTLASVTGLHPMVAALILLAIFAAVIIVVLVVPGAYKPLPGAADVFGYPYWHPIVGGVMVGLTQIPLTLGVGKNLGASTSFSVIVSNAFQLVGFNNDYTRPLIGGTSWWNVLFVVFATGGAALSALSGNSWYAYDAMAVTEVEAFFGGILLLLGARLASGCTSGHGITGVGHGSLISIVGVAGIFAGGMVVAFPAYNN</sequence>